<protein>
    <submittedName>
        <fullName evidence="7">Sphingosine hydroxylase</fullName>
    </submittedName>
</protein>
<keyword evidence="3 5" id="KW-1133">Transmembrane helix</keyword>
<feature type="transmembrane region" description="Helical" evidence="5">
    <location>
        <begin position="58"/>
        <end position="79"/>
    </location>
</feature>
<evidence type="ECO:0000259" key="6">
    <source>
        <dbReference type="Pfam" id="PF04116"/>
    </source>
</evidence>
<organism evidence="7 8">
    <name type="scientific">Acanthamoeba castellanii (strain ATCC 30010 / Neff)</name>
    <dbReference type="NCBI Taxonomy" id="1257118"/>
    <lineage>
        <taxon>Eukaryota</taxon>
        <taxon>Amoebozoa</taxon>
        <taxon>Discosea</taxon>
        <taxon>Longamoebia</taxon>
        <taxon>Centramoebida</taxon>
        <taxon>Acanthamoebidae</taxon>
        <taxon>Acanthamoeba</taxon>
    </lineage>
</organism>
<comment type="subcellular location">
    <subcellularLocation>
        <location evidence="1">Membrane</location>
    </subcellularLocation>
</comment>
<feature type="transmembrane region" description="Helical" evidence="5">
    <location>
        <begin position="91"/>
        <end position="111"/>
    </location>
</feature>
<dbReference type="AlphaFoldDB" id="L8GFW1"/>
<keyword evidence="2 5" id="KW-0812">Transmembrane</keyword>
<dbReference type="GO" id="GO:0008610">
    <property type="term" value="P:lipid biosynthetic process"/>
    <property type="evidence" value="ECO:0007669"/>
    <property type="project" value="InterPro"/>
</dbReference>
<dbReference type="EMBL" id="KB008145">
    <property type="protein sequence ID" value="ELR11975.1"/>
    <property type="molecule type" value="Genomic_DNA"/>
</dbReference>
<dbReference type="OMA" id="WSDELMA"/>
<name>L8GFW1_ACACF</name>
<evidence type="ECO:0000256" key="5">
    <source>
        <dbReference type="SAM" id="Phobius"/>
    </source>
</evidence>
<dbReference type="Pfam" id="PF04116">
    <property type="entry name" value="FA_hydroxylase"/>
    <property type="match status" value="1"/>
</dbReference>
<dbReference type="PANTHER" id="PTHR11863">
    <property type="entry name" value="STEROL DESATURASE"/>
    <property type="match status" value="1"/>
</dbReference>
<evidence type="ECO:0000313" key="7">
    <source>
        <dbReference type="EMBL" id="ELR11975.1"/>
    </source>
</evidence>
<keyword evidence="8" id="KW-1185">Reference proteome</keyword>
<dbReference type="STRING" id="1257118.L8GFW1"/>
<dbReference type="InterPro" id="IPR006694">
    <property type="entry name" value="Fatty_acid_hydroxylase"/>
</dbReference>
<dbReference type="InterPro" id="IPR050307">
    <property type="entry name" value="Sterol_Desaturase_Related"/>
</dbReference>
<dbReference type="Proteomes" id="UP000011083">
    <property type="component" value="Unassembled WGS sequence"/>
</dbReference>
<keyword evidence="4 5" id="KW-0472">Membrane</keyword>
<evidence type="ECO:0000256" key="3">
    <source>
        <dbReference type="ARBA" id="ARBA00022989"/>
    </source>
</evidence>
<dbReference type="RefSeq" id="XP_004333988.1">
    <property type="nucleotide sequence ID" value="XM_004333940.1"/>
</dbReference>
<accession>L8GFW1</accession>
<evidence type="ECO:0000256" key="4">
    <source>
        <dbReference type="ARBA" id="ARBA00023136"/>
    </source>
</evidence>
<dbReference type="GO" id="GO:0005506">
    <property type="term" value="F:iron ion binding"/>
    <property type="evidence" value="ECO:0007669"/>
    <property type="project" value="InterPro"/>
</dbReference>
<dbReference type="VEuPathDB" id="AmoebaDB:ACA1_400540"/>
<dbReference type="OrthoDB" id="1658724at2759"/>
<sequence>MASNGTALDFGHDLVSFMKHPGPVFDHYLPQTLDPKFLRRYKIDPPQRPKNKVSVGHVISRVALQHFIQMVVAIVFVWIVPRDLEREMEDVGTILIKLMIGAFMLDTYQYWMHRLFHRNKFLYRHFHSVHHELTVPYAFGALYNHPVEGLCMDTVGGGLPVLLLDMHPWTATLFTSFATIKTVHDHCGYVLPFDPLHLCFATAAYHDIHHWGKGIRYNFSQPFFTLWDELGGTIYPYSLDDMVSDEVKKEAEEKKHLDAKRKAE</sequence>
<dbReference type="GO" id="GO:0016491">
    <property type="term" value="F:oxidoreductase activity"/>
    <property type="evidence" value="ECO:0007669"/>
    <property type="project" value="InterPro"/>
</dbReference>
<reference evidence="7 8" key="1">
    <citation type="journal article" date="2013" name="Genome Biol.">
        <title>Genome of Acanthamoeba castellanii highlights extensive lateral gene transfer and early evolution of tyrosine kinase signaling.</title>
        <authorList>
            <person name="Clarke M."/>
            <person name="Lohan A.J."/>
            <person name="Liu B."/>
            <person name="Lagkouvardos I."/>
            <person name="Roy S."/>
            <person name="Zafar N."/>
            <person name="Bertelli C."/>
            <person name="Schilde C."/>
            <person name="Kianianmomeni A."/>
            <person name="Burglin T.R."/>
            <person name="Frech C."/>
            <person name="Turcotte B."/>
            <person name="Kopec K.O."/>
            <person name="Synnott J.M."/>
            <person name="Choo C."/>
            <person name="Paponov I."/>
            <person name="Finkler A."/>
            <person name="Soon Heng Tan C."/>
            <person name="Hutchins A.P."/>
            <person name="Weinmeier T."/>
            <person name="Rattei T."/>
            <person name="Chu J.S."/>
            <person name="Gimenez G."/>
            <person name="Irimia M."/>
            <person name="Rigden D.J."/>
            <person name="Fitzpatrick D.A."/>
            <person name="Lorenzo-Morales J."/>
            <person name="Bateman A."/>
            <person name="Chiu C.H."/>
            <person name="Tang P."/>
            <person name="Hegemann P."/>
            <person name="Fromm H."/>
            <person name="Raoult D."/>
            <person name="Greub G."/>
            <person name="Miranda-Saavedra D."/>
            <person name="Chen N."/>
            <person name="Nash P."/>
            <person name="Ginger M.L."/>
            <person name="Horn M."/>
            <person name="Schaap P."/>
            <person name="Caler L."/>
            <person name="Loftus B."/>
        </authorList>
    </citation>
    <scope>NUCLEOTIDE SEQUENCE [LARGE SCALE GENOMIC DNA]</scope>
    <source>
        <strain evidence="7 8">Neff</strain>
    </source>
</reference>
<evidence type="ECO:0000256" key="2">
    <source>
        <dbReference type="ARBA" id="ARBA00022692"/>
    </source>
</evidence>
<gene>
    <name evidence="7" type="ORF">ACA1_400540</name>
</gene>
<proteinExistence type="predicted"/>
<evidence type="ECO:0000313" key="8">
    <source>
        <dbReference type="Proteomes" id="UP000011083"/>
    </source>
</evidence>
<dbReference type="KEGG" id="acan:ACA1_400540"/>
<feature type="domain" description="Fatty acid hydroxylase" evidence="6">
    <location>
        <begin position="99"/>
        <end position="233"/>
    </location>
</feature>
<dbReference type="GeneID" id="14912433"/>
<evidence type="ECO:0000256" key="1">
    <source>
        <dbReference type="ARBA" id="ARBA00004370"/>
    </source>
</evidence>
<dbReference type="GO" id="GO:0016020">
    <property type="term" value="C:membrane"/>
    <property type="evidence" value="ECO:0007669"/>
    <property type="project" value="UniProtKB-SubCell"/>
</dbReference>